<dbReference type="AlphaFoldDB" id="A0AAW0CJ79"/>
<accession>A0AAW0CJ79</accession>
<name>A0AAW0CJ79_9AGAR</name>
<proteinExistence type="predicted"/>
<evidence type="ECO:0000313" key="1">
    <source>
        <dbReference type="EMBL" id="KAK7039713.1"/>
    </source>
</evidence>
<evidence type="ECO:0008006" key="3">
    <source>
        <dbReference type="Google" id="ProtNLM"/>
    </source>
</evidence>
<dbReference type="SUPFAM" id="SSF51735">
    <property type="entry name" value="NAD(P)-binding Rossmann-fold domains"/>
    <property type="match status" value="1"/>
</dbReference>
<dbReference type="Gene3D" id="3.40.50.720">
    <property type="entry name" value="NAD(P)-binding Rossmann-like Domain"/>
    <property type="match status" value="1"/>
</dbReference>
<evidence type="ECO:0000313" key="2">
    <source>
        <dbReference type="Proteomes" id="UP001362999"/>
    </source>
</evidence>
<gene>
    <name evidence="1" type="ORF">R3P38DRAFT_3181502</name>
</gene>
<protein>
    <recommendedName>
        <fullName evidence="3">Thioester reductase (TE) domain-containing protein</fullName>
    </recommendedName>
</protein>
<keyword evidence="2" id="KW-1185">Reference proteome</keyword>
<dbReference type="Proteomes" id="UP001362999">
    <property type="component" value="Unassembled WGS sequence"/>
</dbReference>
<sequence length="73" mass="7957">MSETTKTNFLLTGATGYIGGSILARFLAHPHADAFQFTVLVRDPKKAENFKDLGGRSRGWLTLGFSAPGETRE</sequence>
<organism evidence="1 2">
    <name type="scientific">Favolaschia claudopus</name>
    <dbReference type="NCBI Taxonomy" id="2862362"/>
    <lineage>
        <taxon>Eukaryota</taxon>
        <taxon>Fungi</taxon>
        <taxon>Dikarya</taxon>
        <taxon>Basidiomycota</taxon>
        <taxon>Agaricomycotina</taxon>
        <taxon>Agaricomycetes</taxon>
        <taxon>Agaricomycetidae</taxon>
        <taxon>Agaricales</taxon>
        <taxon>Marasmiineae</taxon>
        <taxon>Mycenaceae</taxon>
        <taxon>Favolaschia</taxon>
    </lineage>
</organism>
<comment type="caution">
    <text evidence="1">The sequence shown here is derived from an EMBL/GenBank/DDBJ whole genome shotgun (WGS) entry which is preliminary data.</text>
</comment>
<reference evidence="1 2" key="1">
    <citation type="journal article" date="2024" name="J Genomics">
        <title>Draft genome sequencing and assembly of Favolaschia claudopus CIRM-BRFM 2984 isolated from oak limbs.</title>
        <authorList>
            <person name="Navarro D."/>
            <person name="Drula E."/>
            <person name="Chaduli D."/>
            <person name="Cazenave R."/>
            <person name="Ahrendt S."/>
            <person name="Wang J."/>
            <person name="Lipzen A."/>
            <person name="Daum C."/>
            <person name="Barry K."/>
            <person name="Grigoriev I.V."/>
            <person name="Favel A."/>
            <person name="Rosso M.N."/>
            <person name="Martin F."/>
        </authorList>
    </citation>
    <scope>NUCLEOTIDE SEQUENCE [LARGE SCALE GENOMIC DNA]</scope>
    <source>
        <strain evidence="1 2">CIRM-BRFM 2984</strain>
    </source>
</reference>
<dbReference type="EMBL" id="JAWWNJ010000016">
    <property type="protein sequence ID" value="KAK7039713.1"/>
    <property type="molecule type" value="Genomic_DNA"/>
</dbReference>
<dbReference type="InterPro" id="IPR036291">
    <property type="entry name" value="NAD(P)-bd_dom_sf"/>
</dbReference>